<keyword evidence="1" id="KW-0732">Signal</keyword>
<evidence type="ECO:0000256" key="1">
    <source>
        <dbReference type="SAM" id="SignalP"/>
    </source>
</evidence>
<dbReference type="RefSeq" id="WP_085121092.1">
    <property type="nucleotide sequence ID" value="NZ_FWZX01000002.1"/>
</dbReference>
<accession>A0A1Y6B871</accession>
<proteinExistence type="predicted"/>
<name>A0A1Y6B871_9PROT</name>
<evidence type="ECO:0000313" key="2">
    <source>
        <dbReference type="EMBL" id="SME96583.1"/>
    </source>
</evidence>
<protein>
    <recommendedName>
        <fullName evidence="4">DUF4148 domain-containing protein</fullName>
    </recommendedName>
</protein>
<feature type="chain" id="PRO_5012757381" description="DUF4148 domain-containing protein" evidence="1">
    <location>
        <begin position="21"/>
        <end position="89"/>
    </location>
</feature>
<sequence>MAKIKTAASVLLLGTGAAFLAVALAMEPARPTRAEAPAPMVQDMTLRDWFAGQALSGLRAQGFTASSQKVAEQAYEDADAMLAARTRAP</sequence>
<dbReference type="EMBL" id="FWZX01000002">
    <property type="protein sequence ID" value="SME96583.1"/>
    <property type="molecule type" value="Genomic_DNA"/>
</dbReference>
<gene>
    <name evidence="2" type="ORF">SAMN05428998_1023</name>
</gene>
<organism evidence="2 3">
    <name type="scientific">Tistlia consotensis USBA 355</name>
    <dbReference type="NCBI Taxonomy" id="560819"/>
    <lineage>
        <taxon>Bacteria</taxon>
        <taxon>Pseudomonadati</taxon>
        <taxon>Pseudomonadota</taxon>
        <taxon>Alphaproteobacteria</taxon>
        <taxon>Rhodospirillales</taxon>
        <taxon>Rhodovibrionaceae</taxon>
        <taxon>Tistlia</taxon>
    </lineage>
</organism>
<dbReference type="Proteomes" id="UP000192917">
    <property type="component" value="Unassembled WGS sequence"/>
</dbReference>
<reference evidence="2 3" key="1">
    <citation type="submission" date="2017-04" db="EMBL/GenBank/DDBJ databases">
        <authorList>
            <person name="Afonso C.L."/>
            <person name="Miller P.J."/>
            <person name="Scott M.A."/>
            <person name="Spackman E."/>
            <person name="Goraichik I."/>
            <person name="Dimitrov K.M."/>
            <person name="Suarez D.L."/>
            <person name="Swayne D.E."/>
        </authorList>
    </citation>
    <scope>NUCLEOTIDE SEQUENCE [LARGE SCALE GENOMIC DNA]</scope>
    <source>
        <strain evidence="2 3">USBA 355</strain>
    </source>
</reference>
<keyword evidence="3" id="KW-1185">Reference proteome</keyword>
<dbReference type="AlphaFoldDB" id="A0A1Y6B871"/>
<feature type="signal peptide" evidence="1">
    <location>
        <begin position="1"/>
        <end position="20"/>
    </location>
</feature>
<evidence type="ECO:0000313" key="3">
    <source>
        <dbReference type="Proteomes" id="UP000192917"/>
    </source>
</evidence>
<evidence type="ECO:0008006" key="4">
    <source>
        <dbReference type="Google" id="ProtNLM"/>
    </source>
</evidence>